<name>A0ACB6YYU3_THEGA</name>
<evidence type="ECO:0000313" key="1">
    <source>
        <dbReference type="EMBL" id="KAF9642427.1"/>
    </source>
</evidence>
<proteinExistence type="predicted"/>
<protein>
    <submittedName>
        <fullName evidence="1">Uncharacterized protein</fullName>
    </submittedName>
</protein>
<accession>A0ACB6YYU3</accession>
<feature type="non-terminal residue" evidence="1">
    <location>
        <position position="117"/>
    </location>
</feature>
<comment type="caution">
    <text evidence="1">The sequence shown here is derived from an EMBL/GenBank/DDBJ whole genome shotgun (WGS) entry which is preliminary data.</text>
</comment>
<keyword evidence="2" id="KW-1185">Reference proteome</keyword>
<feature type="non-terminal residue" evidence="1">
    <location>
        <position position="1"/>
    </location>
</feature>
<sequence>ECILDGGAQVVVMRKDVWECLCTPITANKSIPMESTNSGTTMTLGLVENYPVHLGPITIYLQIQVVEDAPFEVLLGRPFFNVTCCSEVSSSSGSHKIRIRDPKTGTPYVFTTHPRLR</sequence>
<dbReference type="Proteomes" id="UP000886501">
    <property type="component" value="Unassembled WGS sequence"/>
</dbReference>
<evidence type="ECO:0000313" key="2">
    <source>
        <dbReference type="Proteomes" id="UP000886501"/>
    </source>
</evidence>
<reference evidence="1" key="1">
    <citation type="submission" date="2019-10" db="EMBL/GenBank/DDBJ databases">
        <authorList>
            <consortium name="DOE Joint Genome Institute"/>
            <person name="Kuo A."/>
            <person name="Miyauchi S."/>
            <person name="Kiss E."/>
            <person name="Drula E."/>
            <person name="Kohler A."/>
            <person name="Sanchez-Garcia M."/>
            <person name="Andreopoulos B."/>
            <person name="Barry K.W."/>
            <person name="Bonito G."/>
            <person name="Buee M."/>
            <person name="Carver A."/>
            <person name="Chen C."/>
            <person name="Cichocki N."/>
            <person name="Clum A."/>
            <person name="Culley D."/>
            <person name="Crous P.W."/>
            <person name="Fauchery L."/>
            <person name="Girlanda M."/>
            <person name="Hayes R."/>
            <person name="Keri Z."/>
            <person name="Labutti K."/>
            <person name="Lipzen A."/>
            <person name="Lombard V."/>
            <person name="Magnuson J."/>
            <person name="Maillard F."/>
            <person name="Morin E."/>
            <person name="Murat C."/>
            <person name="Nolan M."/>
            <person name="Ohm R."/>
            <person name="Pangilinan J."/>
            <person name="Pereira M."/>
            <person name="Perotto S."/>
            <person name="Peter M."/>
            <person name="Riley R."/>
            <person name="Sitrit Y."/>
            <person name="Stielow B."/>
            <person name="Szollosi G."/>
            <person name="Zifcakova L."/>
            <person name="Stursova M."/>
            <person name="Spatafora J.W."/>
            <person name="Tedersoo L."/>
            <person name="Vaario L.-M."/>
            <person name="Yamada A."/>
            <person name="Yan M."/>
            <person name="Wang P."/>
            <person name="Xu J."/>
            <person name="Bruns T."/>
            <person name="Baldrian P."/>
            <person name="Vilgalys R."/>
            <person name="Henrissat B."/>
            <person name="Grigoriev I.V."/>
            <person name="Hibbett D."/>
            <person name="Nagy L.G."/>
            <person name="Martin F.M."/>
        </authorList>
    </citation>
    <scope>NUCLEOTIDE SEQUENCE</scope>
    <source>
        <strain evidence="1">P2</strain>
    </source>
</reference>
<organism evidence="1 2">
    <name type="scientific">Thelephora ganbajun</name>
    <name type="common">Ganba fungus</name>
    <dbReference type="NCBI Taxonomy" id="370292"/>
    <lineage>
        <taxon>Eukaryota</taxon>
        <taxon>Fungi</taxon>
        <taxon>Dikarya</taxon>
        <taxon>Basidiomycota</taxon>
        <taxon>Agaricomycotina</taxon>
        <taxon>Agaricomycetes</taxon>
        <taxon>Thelephorales</taxon>
        <taxon>Thelephoraceae</taxon>
        <taxon>Thelephora</taxon>
    </lineage>
</organism>
<dbReference type="EMBL" id="MU118483">
    <property type="protein sequence ID" value="KAF9642427.1"/>
    <property type="molecule type" value="Genomic_DNA"/>
</dbReference>
<reference evidence="1" key="2">
    <citation type="journal article" date="2020" name="Nat. Commun.">
        <title>Large-scale genome sequencing of mycorrhizal fungi provides insights into the early evolution of symbiotic traits.</title>
        <authorList>
            <person name="Miyauchi S."/>
            <person name="Kiss E."/>
            <person name="Kuo A."/>
            <person name="Drula E."/>
            <person name="Kohler A."/>
            <person name="Sanchez-Garcia M."/>
            <person name="Morin E."/>
            <person name="Andreopoulos B."/>
            <person name="Barry K.W."/>
            <person name="Bonito G."/>
            <person name="Buee M."/>
            <person name="Carver A."/>
            <person name="Chen C."/>
            <person name="Cichocki N."/>
            <person name="Clum A."/>
            <person name="Culley D."/>
            <person name="Crous P.W."/>
            <person name="Fauchery L."/>
            <person name="Girlanda M."/>
            <person name="Hayes R.D."/>
            <person name="Keri Z."/>
            <person name="LaButti K."/>
            <person name="Lipzen A."/>
            <person name="Lombard V."/>
            <person name="Magnuson J."/>
            <person name="Maillard F."/>
            <person name="Murat C."/>
            <person name="Nolan M."/>
            <person name="Ohm R.A."/>
            <person name="Pangilinan J."/>
            <person name="Pereira M.F."/>
            <person name="Perotto S."/>
            <person name="Peter M."/>
            <person name="Pfister S."/>
            <person name="Riley R."/>
            <person name="Sitrit Y."/>
            <person name="Stielow J.B."/>
            <person name="Szollosi G."/>
            <person name="Zifcakova L."/>
            <person name="Stursova M."/>
            <person name="Spatafora J.W."/>
            <person name="Tedersoo L."/>
            <person name="Vaario L.M."/>
            <person name="Yamada A."/>
            <person name="Yan M."/>
            <person name="Wang P."/>
            <person name="Xu J."/>
            <person name="Bruns T."/>
            <person name="Baldrian P."/>
            <person name="Vilgalys R."/>
            <person name="Dunand C."/>
            <person name="Henrissat B."/>
            <person name="Grigoriev I.V."/>
            <person name="Hibbett D."/>
            <person name="Nagy L.G."/>
            <person name="Martin F.M."/>
        </authorList>
    </citation>
    <scope>NUCLEOTIDE SEQUENCE</scope>
    <source>
        <strain evidence="1">P2</strain>
    </source>
</reference>
<gene>
    <name evidence="1" type="ORF">BDM02DRAFT_3063800</name>
</gene>